<dbReference type="InterPro" id="IPR006121">
    <property type="entry name" value="HMA_dom"/>
</dbReference>
<dbReference type="AlphaFoldDB" id="A0A7I8K5X1"/>
<dbReference type="CDD" id="cd00371">
    <property type="entry name" value="HMA"/>
    <property type="match status" value="1"/>
</dbReference>
<reference evidence="4" key="1">
    <citation type="submission" date="2020-02" db="EMBL/GenBank/DDBJ databases">
        <authorList>
            <person name="Scholz U."/>
            <person name="Mascher M."/>
            <person name="Fiebig A."/>
        </authorList>
    </citation>
    <scope>NUCLEOTIDE SEQUENCE</scope>
</reference>
<sequence>MAVVELKVGVHCQDCAKAIKKAIKKLEEIETYKVERELNKVTVTGNVTVEEVARALRRIGKHASDWNAEN</sequence>
<proteinExistence type="predicted"/>
<accession>A0A7I8K5X1</accession>
<keyword evidence="1" id="KW-0479">Metal-binding</keyword>
<dbReference type="PANTHER" id="PTHR22814:SF304">
    <property type="entry name" value="HEAVY METAL TRANSPORT_DETOXIFICATION SUPERFAMILY PROTEIN"/>
    <property type="match status" value="1"/>
</dbReference>
<dbReference type="GO" id="GO:0046872">
    <property type="term" value="F:metal ion binding"/>
    <property type="evidence" value="ECO:0007669"/>
    <property type="project" value="UniProtKB-KW"/>
</dbReference>
<dbReference type="InterPro" id="IPR036163">
    <property type="entry name" value="HMA_dom_sf"/>
</dbReference>
<dbReference type="PANTHER" id="PTHR22814">
    <property type="entry name" value="COPPER TRANSPORT PROTEIN ATOX1-RELATED"/>
    <property type="match status" value="1"/>
</dbReference>
<evidence type="ECO:0000313" key="3">
    <source>
        <dbReference type="EMBL" id="CAA2617222.1"/>
    </source>
</evidence>
<protein>
    <recommendedName>
        <fullName evidence="2">HMA domain-containing protein</fullName>
    </recommendedName>
</protein>
<feature type="domain" description="HMA" evidence="2">
    <location>
        <begin position="1"/>
        <end position="64"/>
    </location>
</feature>
<dbReference type="EMBL" id="LR743590">
    <property type="protein sequence ID" value="CAA2617222.1"/>
    <property type="molecule type" value="Genomic_DNA"/>
</dbReference>
<dbReference type="Gene3D" id="3.30.70.100">
    <property type="match status" value="1"/>
</dbReference>
<evidence type="ECO:0000313" key="4">
    <source>
        <dbReference type="EMBL" id="CAA7392875.1"/>
    </source>
</evidence>
<dbReference type="PROSITE" id="PS50846">
    <property type="entry name" value="HMA_2"/>
    <property type="match status" value="1"/>
</dbReference>
<dbReference type="Pfam" id="PF00403">
    <property type="entry name" value="HMA"/>
    <property type="match status" value="1"/>
</dbReference>
<evidence type="ECO:0000259" key="2">
    <source>
        <dbReference type="PROSITE" id="PS50846"/>
    </source>
</evidence>
<evidence type="ECO:0000313" key="5">
    <source>
        <dbReference type="Proteomes" id="UP000663760"/>
    </source>
</evidence>
<dbReference type="Proteomes" id="UP000663760">
    <property type="component" value="Chromosome 3"/>
</dbReference>
<keyword evidence="5" id="KW-1185">Reference proteome</keyword>
<evidence type="ECO:0000256" key="1">
    <source>
        <dbReference type="ARBA" id="ARBA00022723"/>
    </source>
</evidence>
<gene>
    <name evidence="3" type="ORF">SI7747_03003391</name>
    <name evidence="4" type="ORF">SI8410_03003717</name>
</gene>
<name>A0A7I8K5X1_SPIIN</name>
<organism evidence="4 5">
    <name type="scientific">Spirodela intermedia</name>
    <name type="common">Intermediate duckweed</name>
    <dbReference type="NCBI Taxonomy" id="51605"/>
    <lineage>
        <taxon>Eukaryota</taxon>
        <taxon>Viridiplantae</taxon>
        <taxon>Streptophyta</taxon>
        <taxon>Embryophyta</taxon>
        <taxon>Tracheophyta</taxon>
        <taxon>Spermatophyta</taxon>
        <taxon>Magnoliopsida</taxon>
        <taxon>Liliopsida</taxon>
        <taxon>Araceae</taxon>
        <taxon>Lemnoideae</taxon>
        <taxon>Spirodela</taxon>
    </lineage>
</organism>
<dbReference type="EMBL" id="LR746266">
    <property type="protein sequence ID" value="CAA7392875.1"/>
    <property type="molecule type" value="Genomic_DNA"/>
</dbReference>
<dbReference type="SUPFAM" id="SSF55008">
    <property type="entry name" value="HMA, heavy metal-associated domain"/>
    <property type="match status" value="1"/>
</dbReference>